<evidence type="ECO:0000313" key="1">
    <source>
        <dbReference type="EMBL" id="GLL00269.1"/>
    </source>
</evidence>
<sequence length="111" mass="11522">MEAVAVAVEAGEEGAGVDGGGGGCEGFAGCVAVEAGEERPGVDGGKHVGAKRPCEIGVRHKLPKRRGPAMLVFHAARLSKHGHGTAWRARGCRPTVKRLWCVLGTQATQRQ</sequence>
<dbReference type="EMBL" id="BSFP01000007">
    <property type="protein sequence ID" value="GLL00269.1"/>
    <property type="molecule type" value="Genomic_DNA"/>
</dbReference>
<gene>
    <name evidence="1" type="ORF">GCM10017581_020090</name>
</gene>
<keyword evidence="2" id="KW-1185">Reference proteome</keyword>
<dbReference type="Proteomes" id="UP001143480">
    <property type="component" value="Unassembled WGS sequence"/>
</dbReference>
<name>A0A9W6NKG3_9ACTN</name>
<comment type="caution">
    <text evidence="1">The sequence shown here is derived from an EMBL/GenBank/DDBJ whole genome shotgun (WGS) entry which is preliminary data.</text>
</comment>
<dbReference type="AlphaFoldDB" id="A0A9W6NKG3"/>
<accession>A0A9W6NKG3</accession>
<proteinExistence type="predicted"/>
<organism evidence="1 2">
    <name type="scientific">Dactylosporangium matsuzakiense</name>
    <dbReference type="NCBI Taxonomy" id="53360"/>
    <lineage>
        <taxon>Bacteria</taxon>
        <taxon>Bacillati</taxon>
        <taxon>Actinomycetota</taxon>
        <taxon>Actinomycetes</taxon>
        <taxon>Micromonosporales</taxon>
        <taxon>Micromonosporaceae</taxon>
        <taxon>Dactylosporangium</taxon>
    </lineage>
</organism>
<reference evidence="1" key="2">
    <citation type="submission" date="2023-01" db="EMBL/GenBank/DDBJ databases">
        <authorList>
            <person name="Sun Q."/>
            <person name="Evtushenko L."/>
        </authorList>
    </citation>
    <scope>NUCLEOTIDE SEQUENCE</scope>
    <source>
        <strain evidence="1">VKM Ac-1321</strain>
    </source>
</reference>
<evidence type="ECO:0000313" key="2">
    <source>
        <dbReference type="Proteomes" id="UP001143480"/>
    </source>
</evidence>
<reference evidence="1" key="1">
    <citation type="journal article" date="2014" name="Int. J. Syst. Evol. Microbiol.">
        <title>Complete genome sequence of Corynebacterium casei LMG S-19264T (=DSM 44701T), isolated from a smear-ripened cheese.</title>
        <authorList>
            <consortium name="US DOE Joint Genome Institute (JGI-PGF)"/>
            <person name="Walter F."/>
            <person name="Albersmeier A."/>
            <person name="Kalinowski J."/>
            <person name="Ruckert C."/>
        </authorList>
    </citation>
    <scope>NUCLEOTIDE SEQUENCE</scope>
    <source>
        <strain evidence="1">VKM Ac-1321</strain>
    </source>
</reference>
<protein>
    <submittedName>
        <fullName evidence="1">Uncharacterized protein</fullName>
    </submittedName>
</protein>